<keyword evidence="10 13" id="KW-1133">Transmembrane helix</keyword>
<evidence type="ECO:0000256" key="10">
    <source>
        <dbReference type="ARBA" id="ARBA00022989"/>
    </source>
</evidence>
<keyword evidence="6 13" id="KW-0812">Transmembrane</keyword>
<accession>A0A1N6PPE7</accession>
<evidence type="ECO:0000256" key="6">
    <source>
        <dbReference type="ARBA" id="ARBA00022692"/>
    </source>
</evidence>
<dbReference type="InterPro" id="IPR013727">
    <property type="entry name" value="2CSK_N"/>
</dbReference>
<dbReference type="PRINTS" id="PR00344">
    <property type="entry name" value="BCTRLSENSOR"/>
</dbReference>
<evidence type="ECO:0000256" key="3">
    <source>
        <dbReference type="ARBA" id="ARBA00012438"/>
    </source>
</evidence>
<evidence type="ECO:0000313" key="17">
    <source>
        <dbReference type="Proteomes" id="UP000186079"/>
    </source>
</evidence>
<dbReference type="CDD" id="cd00082">
    <property type="entry name" value="HisKA"/>
    <property type="match status" value="1"/>
</dbReference>
<dbReference type="SMART" id="SM00387">
    <property type="entry name" value="HATPase_c"/>
    <property type="match status" value="1"/>
</dbReference>
<organism evidence="16 17">
    <name type="scientific">Pseudomonas flexibilis</name>
    <dbReference type="NCBI Taxonomy" id="706570"/>
    <lineage>
        <taxon>Bacteria</taxon>
        <taxon>Pseudomonadati</taxon>
        <taxon>Pseudomonadota</taxon>
        <taxon>Gammaproteobacteria</taxon>
        <taxon>Pseudomonadales</taxon>
        <taxon>Pseudomonadaceae</taxon>
        <taxon>Pseudomonas</taxon>
    </lineage>
</organism>
<dbReference type="AlphaFoldDB" id="A0A1N6PPE7"/>
<dbReference type="InterPro" id="IPR036097">
    <property type="entry name" value="HisK_dim/P_sf"/>
</dbReference>
<dbReference type="PROSITE" id="PS50885">
    <property type="entry name" value="HAMP"/>
    <property type="match status" value="1"/>
</dbReference>
<name>A0A1N6PPE7_9PSED</name>
<dbReference type="CDD" id="cd00075">
    <property type="entry name" value="HATPase"/>
    <property type="match status" value="1"/>
</dbReference>
<evidence type="ECO:0000256" key="9">
    <source>
        <dbReference type="ARBA" id="ARBA00022840"/>
    </source>
</evidence>
<dbReference type="Pfam" id="PF02518">
    <property type="entry name" value="HATPase_c"/>
    <property type="match status" value="1"/>
</dbReference>
<dbReference type="InterPro" id="IPR003594">
    <property type="entry name" value="HATPase_dom"/>
</dbReference>
<evidence type="ECO:0000256" key="7">
    <source>
        <dbReference type="ARBA" id="ARBA00022741"/>
    </source>
</evidence>
<evidence type="ECO:0000256" key="4">
    <source>
        <dbReference type="ARBA" id="ARBA00022553"/>
    </source>
</evidence>
<evidence type="ECO:0000259" key="14">
    <source>
        <dbReference type="PROSITE" id="PS50109"/>
    </source>
</evidence>
<keyword evidence="8 16" id="KW-0418">Kinase</keyword>
<reference evidence="16 17" key="1">
    <citation type="submission" date="2017-01" db="EMBL/GenBank/DDBJ databases">
        <authorList>
            <person name="Mah S.A."/>
            <person name="Swanson W.J."/>
            <person name="Moy G.W."/>
            <person name="Vacquier V.D."/>
        </authorList>
    </citation>
    <scope>NUCLEOTIDE SEQUENCE [LARGE SCALE GENOMIC DNA]</scope>
    <source>
        <strain evidence="16 17">ATCC 29606</strain>
    </source>
</reference>
<dbReference type="PANTHER" id="PTHR45436">
    <property type="entry name" value="SENSOR HISTIDINE KINASE YKOH"/>
    <property type="match status" value="1"/>
</dbReference>
<proteinExistence type="predicted"/>
<dbReference type="PROSITE" id="PS50109">
    <property type="entry name" value="HIS_KIN"/>
    <property type="match status" value="1"/>
</dbReference>
<dbReference type="SUPFAM" id="SSF55874">
    <property type="entry name" value="ATPase domain of HSP90 chaperone/DNA topoisomerase II/histidine kinase"/>
    <property type="match status" value="1"/>
</dbReference>
<keyword evidence="4" id="KW-0597">Phosphoprotein</keyword>
<evidence type="ECO:0000256" key="1">
    <source>
        <dbReference type="ARBA" id="ARBA00000085"/>
    </source>
</evidence>
<dbReference type="InterPro" id="IPR050428">
    <property type="entry name" value="TCS_sensor_his_kinase"/>
</dbReference>
<dbReference type="InterPro" id="IPR003660">
    <property type="entry name" value="HAMP_dom"/>
</dbReference>
<evidence type="ECO:0000313" key="16">
    <source>
        <dbReference type="EMBL" id="SIQ06288.1"/>
    </source>
</evidence>
<gene>
    <name evidence="16" type="ORF">SAMN05421672_102251</name>
</gene>
<dbReference type="InterPro" id="IPR004358">
    <property type="entry name" value="Sig_transdc_His_kin-like_C"/>
</dbReference>
<dbReference type="Pfam" id="PF00512">
    <property type="entry name" value="HisKA"/>
    <property type="match status" value="1"/>
</dbReference>
<protein>
    <recommendedName>
        <fullName evidence="3">histidine kinase</fullName>
        <ecNumber evidence="3">2.7.13.3</ecNumber>
    </recommendedName>
</protein>
<evidence type="ECO:0000256" key="11">
    <source>
        <dbReference type="ARBA" id="ARBA00023012"/>
    </source>
</evidence>
<evidence type="ECO:0000259" key="15">
    <source>
        <dbReference type="PROSITE" id="PS50885"/>
    </source>
</evidence>
<dbReference type="InterPro" id="IPR003661">
    <property type="entry name" value="HisK_dim/P_dom"/>
</dbReference>
<dbReference type="Pfam" id="PF08521">
    <property type="entry name" value="2CSK_N"/>
    <property type="match status" value="1"/>
</dbReference>
<feature type="domain" description="Histidine kinase" evidence="14">
    <location>
        <begin position="252"/>
        <end position="464"/>
    </location>
</feature>
<dbReference type="RefSeq" id="WP_052199718.1">
    <property type="nucleotide sequence ID" value="NZ_FTMC01000002.1"/>
</dbReference>
<feature type="transmembrane region" description="Helical" evidence="13">
    <location>
        <begin position="177"/>
        <end position="198"/>
    </location>
</feature>
<evidence type="ECO:0000256" key="12">
    <source>
        <dbReference type="ARBA" id="ARBA00023136"/>
    </source>
</evidence>
<comment type="catalytic activity">
    <reaction evidence="1">
        <text>ATP + protein L-histidine = ADP + protein N-phospho-L-histidine.</text>
        <dbReference type="EC" id="2.7.13.3"/>
    </reaction>
</comment>
<dbReference type="EMBL" id="FTMC01000002">
    <property type="protein sequence ID" value="SIQ06288.1"/>
    <property type="molecule type" value="Genomic_DNA"/>
</dbReference>
<sequence>MLKLSIRTRTLVLVLGTLALGLTLVAQQSYRDARHEIEELFDAQLAQSARLLQGMLRSGQEPGRLAELQAALDEAVRYRRDAGAVLAGHAYESKLGFQAYDGQGRLLLRSSSAPDESLLELLGGQAGFHDLRLGDYQWRLFLLDGSRDGLRILVGERDDVRGELVGKIARRSLLPDLIGLPLVALLVWLAVGWGLRPLARMAHLLRSRDAADLSPLLLAPLPRELEPVAASLNRLLHQLNQLIVREKRFIADAAHELRTPLAVLRIHAQNALGAADAAERERALRLLIGGVDRTTRVVTQLLTLARLEPDAQRVHRQPVDVGALARETLAELTPLALSRDQELTLEDECNGDRLLRGDAASLATLLQNLVGNALQYTPAGGRIQVSLGTTAQGLQLVVDDSGPGVPAELRPQLLERFFRLGEGEGAGLGLAIVARIAELHGAGLALLDSPLGGLRVVVSFPAEAAASPPAKLRLSNAR</sequence>
<dbReference type="InterPro" id="IPR036890">
    <property type="entry name" value="HATPase_C_sf"/>
</dbReference>
<evidence type="ECO:0000256" key="5">
    <source>
        <dbReference type="ARBA" id="ARBA00022679"/>
    </source>
</evidence>
<evidence type="ECO:0000256" key="2">
    <source>
        <dbReference type="ARBA" id="ARBA00004141"/>
    </source>
</evidence>
<dbReference type="GO" id="GO:0005524">
    <property type="term" value="F:ATP binding"/>
    <property type="evidence" value="ECO:0007669"/>
    <property type="project" value="UniProtKB-KW"/>
</dbReference>
<dbReference type="InterPro" id="IPR005467">
    <property type="entry name" value="His_kinase_dom"/>
</dbReference>
<keyword evidence="11" id="KW-0902">Two-component regulatory system</keyword>
<keyword evidence="12 13" id="KW-0472">Membrane</keyword>
<dbReference type="Proteomes" id="UP000186079">
    <property type="component" value="Unassembled WGS sequence"/>
</dbReference>
<dbReference type="SUPFAM" id="SSF47384">
    <property type="entry name" value="Homodimeric domain of signal transducing histidine kinase"/>
    <property type="match status" value="1"/>
</dbReference>
<dbReference type="GO" id="GO:0000155">
    <property type="term" value="F:phosphorelay sensor kinase activity"/>
    <property type="evidence" value="ECO:0007669"/>
    <property type="project" value="InterPro"/>
</dbReference>
<dbReference type="GO" id="GO:0005886">
    <property type="term" value="C:plasma membrane"/>
    <property type="evidence" value="ECO:0007669"/>
    <property type="project" value="TreeGrafter"/>
</dbReference>
<keyword evidence="5" id="KW-0808">Transferase</keyword>
<evidence type="ECO:0000256" key="13">
    <source>
        <dbReference type="SAM" id="Phobius"/>
    </source>
</evidence>
<keyword evidence="7" id="KW-0547">Nucleotide-binding</keyword>
<dbReference type="SMART" id="SM00388">
    <property type="entry name" value="HisKA"/>
    <property type="match status" value="1"/>
</dbReference>
<dbReference type="EC" id="2.7.13.3" evidence="3"/>
<feature type="domain" description="HAMP" evidence="15">
    <location>
        <begin position="192"/>
        <end position="244"/>
    </location>
</feature>
<keyword evidence="9" id="KW-0067">ATP-binding</keyword>
<comment type="subcellular location">
    <subcellularLocation>
        <location evidence="2">Membrane</location>
        <topology evidence="2">Multi-pass membrane protein</topology>
    </subcellularLocation>
</comment>
<dbReference type="PANTHER" id="PTHR45436:SF14">
    <property type="entry name" value="SENSOR PROTEIN QSEC"/>
    <property type="match status" value="1"/>
</dbReference>
<dbReference type="Gene3D" id="3.30.565.10">
    <property type="entry name" value="Histidine kinase-like ATPase, C-terminal domain"/>
    <property type="match status" value="1"/>
</dbReference>
<evidence type="ECO:0000256" key="8">
    <source>
        <dbReference type="ARBA" id="ARBA00022777"/>
    </source>
</evidence>
<dbReference type="Gene3D" id="1.10.287.130">
    <property type="match status" value="1"/>
</dbReference>